<dbReference type="KEGG" id="ebm:SG0102_18940"/>
<protein>
    <submittedName>
        <fullName evidence="1">Uncharacterized protein</fullName>
    </submittedName>
</protein>
<organism evidence="1 2">
    <name type="scientific">Intestinibaculum porci</name>
    <dbReference type="NCBI Taxonomy" id="2487118"/>
    <lineage>
        <taxon>Bacteria</taxon>
        <taxon>Bacillati</taxon>
        <taxon>Bacillota</taxon>
        <taxon>Erysipelotrichia</taxon>
        <taxon>Erysipelotrichales</taxon>
        <taxon>Erysipelotrichaceae</taxon>
        <taxon>Intestinibaculum</taxon>
    </lineage>
</organism>
<dbReference type="OrthoDB" id="9994395at2"/>
<name>A0A3G9J7C3_9FIRM</name>
<dbReference type="AlphaFoldDB" id="A0A3G9J7C3"/>
<sequence>MYIGDIEKKIFHTSQCEKVKEINHQTFFFIEAEALKEHYHYCPYCAAVMAYYHQDRQNIDDFVNDYHLSFHFNNQDGTIDVMTRYSRWKLYASDRKLSLYHHNEFATDFDEATKIKDYHRQHVHKESIIDYLQYIISHDAFRKNNPYEPPQTMKDRHLTKNSKKYRKEQRHIRKIKGKITARKVNELLRDLHK</sequence>
<dbReference type="InParanoid" id="A0A3G9J7C3"/>
<keyword evidence="2" id="KW-1185">Reference proteome</keyword>
<dbReference type="RefSeq" id="WP_125119739.1">
    <property type="nucleotide sequence ID" value="NZ_AP019309.1"/>
</dbReference>
<reference evidence="1 2" key="1">
    <citation type="submission" date="2018-11" db="EMBL/GenBank/DDBJ databases">
        <title>Novel Erysipelotrichaceae bacterium isolated from small intestine of a swine.</title>
        <authorList>
            <person name="Kim J.S."/>
            <person name="Choe H."/>
            <person name="Lee Y.R."/>
            <person name="Kim K.M."/>
            <person name="Park D.S."/>
        </authorList>
    </citation>
    <scope>NUCLEOTIDE SEQUENCE [LARGE SCALE GENOMIC DNA]</scope>
    <source>
        <strain evidence="1 2">SG0102</strain>
    </source>
</reference>
<dbReference type="Proteomes" id="UP000268059">
    <property type="component" value="Chromosome"/>
</dbReference>
<evidence type="ECO:0000313" key="1">
    <source>
        <dbReference type="EMBL" id="BBH26960.1"/>
    </source>
</evidence>
<accession>A0A3G9J7C3</accession>
<proteinExistence type="predicted"/>
<evidence type="ECO:0000313" key="2">
    <source>
        <dbReference type="Proteomes" id="UP000268059"/>
    </source>
</evidence>
<gene>
    <name evidence="1" type="ORF">SG0102_18940</name>
</gene>
<dbReference type="EMBL" id="AP019309">
    <property type="protein sequence ID" value="BBH26960.1"/>
    <property type="molecule type" value="Genomic_DNA"/>
</dbReference>